<sequence length="300" mass="32472">MRAHNLYVSWLLCVVALAAPTCPPAPSISSTTIDSSPNPIGTLYPTSITGTINGTIAVVPIRYELARSIIPAQYGILKKAYTSLLPGFPADKYPLIVRSIIDHEVGVDGVALIPDFQSVHIFYPFVDLLADGYSSFVYEKYLILTGTNVAAIEGAEAYGIVAIPATFEPTNNAYAFSHFSEMGENSGAIFLNAYTNLSDCPAVTTRFEPLPFVGPWPLEFYMNVTNQPVFSNAVKCDQQITLFNTTLSEDKNAPVGLIGDITVSTPYLPSDSTFNDVYGLKVDIAFIENNLLDCSSLKGL</sequence>
<reference evidence="2 3" key="1">
    <citation type="submission" date="2014-04" db="EMBL/GenBank/DDBJ databases">
        <authorList>
            <consortium name="DOE Joint Genome Institute"/>
            <person name="Kuo A."/>
            <person name="Martino E."/>
            <person name="Perotto S."/>
            <person name="Kohler A."/>
            <person name="Nagy L.G."/>
            <person name="Floudas D."/>
            <person name="Copeland A."/>
            <person name="Barry K.W."/>
            <person name="Cichocki N."/>
            <person name="Veneault-Fourrey C."/>
            <person name="LaButti K."/>
            <person name="Lindquist E.A."/>
            <person name="Lipzen A."/>
            <person name="Lundell T."/>
            <person name="Morin E."/>
            <person name="Murat C."/>
            <person name="Sun H."/>
            <person name="Tunlid A."/>
            <person name="Henrissat B."/>
            <person name="Grigoriev I.V."/>
            <person name="Hibbett D.S."/>
            <person name="Martin F."/>
            <person name="Nordberg H.P."/>
            <person name="Cantor M.N."/>
            <person name="Hua S.X."/>
        </authorList>
    </citation>
    <scope>NUCLEOTIDE SEQUENCE [LARGE SCALE GENOMIC DNA]</scope>
    <source>
        <strain evidence="2 3">Zn</strain>
    </source>
</reference>
<evidence type="ECO:0000256" key="1">
    <source>
        <dbReference type="SAM" id="SignalP"/>
    </source>
</evidence>
<organism evidence="2 3">
    <name type="scientific">Oidiodendron maius (strain Zn)</name>
    <dbReference type="NCBI Taxonomy" id="913774"/>
    <lineage>
        <taxon>Eukaryota</taxon>
        <taxon>Fungi</taxon>
        <taxon>Dikarya</taxon>
        <taxon>Ascomycota</taxon>
        <taxon>Pezizomycotina</taxon>
        <taxon>Leotiomycetes</taxon>
        <taxon>Leotiomycetes incertae sedis</taxon>
        <taxon>Myxotrichaceae</taxon>
        <taxon>Oidiodendron</taxon>
    </lineage>
</organism>
<proteinExistence type="predicted"/>
<reference evidence="3" key="2">
    <citation type="submission" date="2015-01" db="EMBL/GenBank/DDBJ databases">
        <title>Evolutionary Origins and Diversification of the Mycorrhizal Mutualists.</title>
        <authorList>
            <consortium name="DOE Joint Genome Institute"/>
            <consortium name="Mycorrhizal Genomics Consortium"/>
            <person name="Kohler A."/>
            <person name="Kuo A."/>
            <person name="Nagy L.G."/>
            <person name="Floudas D."/>
            <person name="Copeland A."/>
            <person name="Barry K.W."/>
            <person name="Cichocki N."/>
            <person name="Veneault-Fourrey C."/>
            <person name="LaButti K."/>
            <person name="Lindquist E.A."/>
            <person name="Lipzen A."/>
            <person name="Lundell T."/>
            <person name="Morin E."/>
            <person name="Murat C."/>
            <person name="Riley R."/>
            <person name="Ohm R."/>
            <person name="Sun H."/>
            <person name="Tunlid A."/>
            <person name="Henrissat B."/>
            <person name="Grigoriev I.V."/>
            <person name="Hibbett D.S."/>
            <person name="Martin F."/>
        </authorList>
    </citation>
    <scope>NUCLEOTIDE SEQUENCE [LARGE SCALE GENOMIC DNA]</scope>
    <source>
        <strain evidence="3">Zn</strain>
    </source>
</reference>
<evidence type="ECO:0000313" key="3">
    <source>
        <dbReference type="Proteomes" id="UP000054321"/>
    </source>
</evidence>
<gene>
    <name evidence="2" type="ORF">OIDMADRAFT_48753</name>
</gene>
<evidence type="ECO:0000313" key="2">
    <source>
        <dbReference type="EMBL" id="KIN08909.1"/>
    </source>
</evidence>
<protein>
    <recommendedName>
        <fullName evidence="4">Peptidase A1 domain-containing protein</fullName>
    </recommendedName>
</protein>
<keyword evidence="3" id="KW-1185">Reference proteome</keyword>
<feature type="signal peptide" evidence="1">
    <location>
        <begin position="1"/>
        <end position="18"/>
    </location>
</feature>
<accession>A0A0C3DC27</accession>
<evidence type="ECO:0008006" key="4">
    <source>
        <dbReference type="Google" id="ProtNLM"/>
    </source>
</evidence>
<dbReference type="InParanoid" id="A0A0C3DC27"/>
<keyword evidence="1" id="KW-0732">Signal</keyword>
<dbReference type="STRING" id="913774.A0A0C3DC27"/>
<dbReference type="OrthoDB" id="265717at2759"/>
<name>A0A0C3DC27_OIDMZ</name>
<dbReference type="Proteomes" id="UP000054321">
    <property type="component" value="Unassembled WGS sequence"/>
</dbReference>
<dbReference type="HOGENOM" id="CLU_057891_0_0_1"/>
<feature type="chain" id="PRO_5002173613" description="Peptidase A1 domain-containing protein" evidence="1">
    <location>
        <begin position="19"/>
        <end position="300"/>
    </location>
</feature>
<dbReference type="EMBL" id="KN832870">
    <property type="protein sequence ID" value="KIN08909.1"/>
    <property type="molecule type" value="Genomic_DNA"/>
</dbReference>
<dbReference type="AlphaFoldDB" id="A0A0C3DC27"/>